<sequence>MTPLPDTAPHRLRLSADALVANWRALARMSGAGAACGAAVKADGYGLGAAAVAQRLAAAGCRDLFVSSWAEAAALPVESALGLSVLHGVRAEDMAAAAALPHVRPVLNTPQQVARWRAGGGGRACDVMVDTGMNRLGIAAADIADGLLDGLAIDTLMSHLACADEPDAAMNRDQLRRFAALRGATGARRMSLANSAGIALGRDYAFDLTRPGLALYGGIPCPALADTIRPVVTIEAQLLQRRIVRAGEVVGYNATWTAPADTPVGIANLGYADGYGRGFSDRGRARALAGDGAWLPVIGRVSMDLVALDLTGTALAEGDWIAFDPDLPRAAAASGRSQYELLTGLGKRFDRIWA</sequence>
<feature type="domain" description="Alanine racemase C-terminal" evidence="9">
    <location>
        <begin position="231"/>
        <end position="354"/>
    </location>
</feature>
<protein>
    <recommendedName>
        <fullName evidence="4">alanine racemase</fullName>
        <ecNumber evidence="4">5.1.1.1</ecNumber>
    </recommendedName>
</protein>
<dbReference type="SMART" id="SM01005">
    <property type="entry name" value="Ala_racemase_C"/>
    <property type="match status" value="1"/>
</dbReference>
<dbReference type="EC" id="5.1.1.1" evidence="4"/>
<dbReference type="Gene3D" id="2.40.37.10">
    <property type="entry name" value="Lyase, Ornithine Decarboxylase, Chain A, domain 1"/>
    <property type="match status" value="1"/>
</dbReference>
<dbReference type="InterPro" id="IPR020622">
    <property type="entry name" value="Ala_racemase_pyridoxalP-BS"/>
</dbReference>
<dbReference type="Gene3D" id="3.20.20.10">
    <property type="entry name" value="Alanine racemase"/>
    <property type="match status" value="1"/>
</dbReference>
<evidence type="ECO:0000313" key="10">
    <source>
        <dbReference type="EMBL" id="PCG14080.1"/>
    </source>
</evidence>
<evidence type="ECO:0000259" key="9">
    <source>
        <dbReference type="SMART" id="SM01005"/>
    </source>
</evidence>
<evidence type="ECO:0000256" key="3">
    <source>
        <dbReference type="ARBA" id="ARBA00007880"/>
    </source>
</evidence>
<evidence type="ECO:0000313" key="11">
    <source>
        <dbReference type="Proteomes" id="UP000218323"/>
    </source>
</evidence>
<comment type="catalytic activity">
    <reaction evidence="1">
        <text>L-alanine = D-alanine</text>
        <dbReference type="Rhea" id="RHEA:20249"/>
        <dbReference type="ChEBI" id="CHEBI:57416"/>
        <dbReference type="ChEBI" id="CHEBI:57972"/>
        <dbReference type="EC" id="5.1.1.1"/>
    </reaction>
</comment>
<dbReference type="GO" id="GO:0030632">
    <property type="term" value="P:D-alanine biosynthetic process"/>
    <property type="evidence" value="ECO:0007669"/>
    <property type="project" value="TreeGrafter"/>
</dbReference>
<keyword evidence="11" id="KW-1185">Reference proteome</keyword>
<dbReference type="Pfam" id="PF01168">
    <property type="entry name" value="Ala_racemase_N"/>
    <property type="match status" value="1"/>
</dbReference>
<dbReference type="PANTHER" id="PTHR30511:SF0">
    <property type="entry name" value="ALANINE RACEMASE, CATABOLIC-RELATED"/>
    <property type="match status" value="1"/>
</dbReference>
<dbReference type="GO" id="GO:0005829">
    <property type="term" value="C:cytosol"/>
    <property type="evidence" value="ECO:0007669"/>
    <property type="project" value="TreeGrafter"/>
</dbReference>
<dbReference type="GO" id="GO:0008784">
    <property type="term" value="F:alanine racemase activity"/>
    <property type="evidence" value="ECO:0007669"/>
    <property type="project" value="UniProtKB-EC"/>
</dbReference>
<evidence type="ECO:0000256" key="4">
    <source>
        <dbReference type="ARBA" id="ARBA00013089"/>
    </source>
</evidence>
<accession>A0A2A4I8F4</accession>
<feature type="binding site" evidence="8">
    <location>
        <position position="135"/>
    </location>
    <ligand>
        <name>substrate</name>
    </ligand>
</feature>
<organism evidence="10 11">
    <name type="scientific">Sphingomonas adhaesiva</name>
    <dbReference type="NCBI Taxonomy" id="28212"/>
    <lineage>
        <taxon>Bacteria</taxon>
        <taxon>Pseudomonadati</taxon>
        <taxon>Pseudomonadota</taxon>
        <taxon>Alphaproteobacteria</taxon>
        <taxon>Sphingomonadales</taxon>
        <taxon>Sphingomonadaceae</taxon>
        <taxon>Sphingomonas</taxon>
    </lineage>
</organism>
<dbReference type="Pfam" id="PF00842">
    <property type="entry name" value="Ala_racemase_C"/>
    <property type="match status" value="1"/>
</dbReference>
<comment type="similarity">
    <text evidence="3">Belongs to the alanine racemase family.</text>
</comment>
<dbReference type="PRINTS" id="PR00992">
    <property type="entry name" value="ALARACEMASE"/>
</dbReference>
<dbReference type="EMBL" id="NWVC01000005">
    <property type="protein sequence ID" value="PCG14080.1"/>
    <property type="molecule type" value="Genomic_DNA"/>
</dbReference>
<dbReference type="Proteomes" id="UP000218323">
    <property type="component" value="Unassembled WGS sequence"/>
</dbReference>
<dbReference type="AlphaFoldDB" id="A0A2A4I8F4"/>
<dbReference type="SUPFAM" id="SSF50621">
    <property type="entry name" value="Alanine racemase C-terminal domain-like"/>
    <property type="match status" value="1"/>
</dbReference>
<dbReference type="PANTHER" id="PTHR30511">
    <property type="entry name" value="ALANINE RACEMASE"/>
    <property type="match status" value="1"/>
</dbReference>
<dbReference type="InterPro" id="IPR001608">
    <property type="entry name" value="Ala_racemase_N"/>
</dbReference>
<evidence type="ECO:0000256" key="1">
    <source>
        <dbReference type="ARBA" id="ARBA00000316"/>
    </source>
</evidence>
<dbReference type="RefSeq" id="WP_096641098.1">
    <property type="nucleotide sequence ID" value="NZ_JBHIWA010000079.1"/>
</dbReference>
<dbReference type="InterPro" id="IPR029066">
    <property type="entry name" value="PLP-binding_barrel"/>
</dbReference>
<comment type="cofactor">
    <cofactor evidence="2 7">
        <name>pyridoxal 5'-phosphate</name>
        <dbReference type="ChEBI" id="CHEBI:597326"/>
    </cofactor>
</comment>
<dbReference type="InterPro" id="IPR009006">
    <property type="entry name" value="Ala_racemase/Decarboxylase_C"/>
</dbReference>
<comment type="caution">
    <text evidence="10">The sequence shown here is derived from an EMBL/GenBank/DDBJ whole genome shotgun (WGS) entry which is preliminary data.</text>
</comment>
<reference evidence="10 11" key="1">
    <citation type="submission" date="2017-09" db="EMBL/GenBank/DDBJ databases">
        <title>Sphingomonas adhaesiva DSM 7418, whole genome shotgun sequence.</title>
        <authorList>
            <person name="Feng G."/>
            <person name="Zhu H."/>
        </authorList>
    </citation>
    <scope>NUCLEOTIDE SEQUENCE [LARGE SCALE GENOMIC DNA]</scope>
    <source>
        <strain evidence="10 11">DSM 7418</strain>
    </source>
</reference>
<proteinExistence type="inferred from homology"/>
<evidence type="ECO:0000256" key="7">
    <source>
        <dbReference type="PIRSR" id="PIRSR600821-50"/>
    </source>
</evidence>
<evidence type="ECO:0000256" key="8">
    <source>
        <dbReference type="PIRSR" id="PIRSR600821-52"/>
    </source>
</evidence>
<keyword evidence="6" id="KW-0413">Isomerase</keyword>
<evidence type="ECO:0000256" key="5">
    <source>
        <dbReference type="ARBA" id="ARBA00022898"/>
    </source>
</evidence>
<dbReference type="PROSITE" id="PS00395">
    <property type="entry name" value="ALANINE_RACEMASE"/>
    <property type="match status" value="1"/>
</dbReference>
<dbReference type="GO" id="GO:0030170">
    <property type="term" value="F:pyridoxal phosphate binding"/>
    <property type="evidence" value="ECO:0007669"/>
    <property type="project" value="TreeGrafter"/>
</dbReference>
<name>A0A2A4I8F4_9SPHN</name>
<gene>
    <name evidence="10" type="ORF">COA07_11470</name>
</gene>
<dbReference type="SUPFAM" id="SSF51419">
    <property type="entry name" value="PLP-binding barrel"/>
    <property type="match status" value="1"/>
</dbReference>
<dbReference type="InterPro" id="IPR011079">
    <property type="entry name" value="Ala_racemase_C"/>
</dbReference>
<feature type="modified residue" description="N6-(pyridoxal phosphate)lysine" evidence="7">
    <location>
        <position position="41"/>
    </location>
</feature>
<evidence type="ECO:0000256" key="2">
    <source>
        <dbReference type="ARBA" id="ARBA00001933"/>
    </source>
</evidence>
<keyword evidence="5 7" id="KW-0663">Pyridoxal phosphate</keyword>
<feature type="binding site" evidence="8">
    <location>
        <position position="303"/>
    </location>
    <ligand>
        <name>substrate</name>
    </ligand>
</feature>
<evidence type="ECO:0000256" key="6">
    <source>
        <dbReference type="ARBA" id="ARBA00023235"/>
    </source>
</evidence>
<dbReference type="InterPro" id="IPR000821">
    <property type="entry name" value="Ala_racemase"/>
</dbReference>